<proteinExistence type="predicted"/>
<evidence type="ECO:0000313" key="2">
    <source>
        <dbReference type="EMBL" id="JAH19872.1"/>
    </source>
</evidence>
<organism evidence="2">
    <name type="scientific">Anguilla anguilla</name>
    <name type="common">European freshwater eel</name>
    <name type="synonym">Muraena anguilla</name>
    <dbReference type="NCBI Taxonomy" id="7936"/>
    <lineage>
        <taxon>Eukaryota</taxon>
        <taxon>Metazoa</taxon>
        <taxon>Chordata</taxon>
        <taxon>Craniata</taxon>
        <taxon>Vertebrata</taxon>
        <taxon>Euteleostomi</taxon>
        <taxon>Actinopterygii</taxon>
        <taxon>Neopterygii</taxon>
        <taxon>Teleostei</taxon>
        <taxon>Anguilliformes</taxon>
        <taxon>Anguillidae</taxon>
        <taxon>Anguilla</taxon>
    </lineage>
</organism>
<reference evidence="2" key="2">
    <citation type="journal article" date="2015" name="Fish Shellfish Immunol.">
        <title>Early steps in the European eel (Anguilla anguilla)-Vibrio vulnificus interaction in the gills: Role of the RtxA13 toxin.</title>
        <authorList>
            <person name="Callol A."/>
            <person name="Pajuelo D."/>
            <person name="Ebbesson L."/>
            <person name="Teles M."/>
            <person name="MacKenzie S."/>
            <person name="Amaro C."/>
        </authorList>
    </citation>
    <scope>NUCLEOTIDE SEQUENCE</scope>
</reference>
<evidence type="ECO:0000256" key="1">
    <source>
        <dbReference type="SAM" id="MobiDB-lite"/>
    </source>
</evidence>
<protein>
    <submittedName>
        <fullName evidence="2">Uncharacterized protein</fullName>
    </submittedName>
</protein>
<reference evidence="2" key="1">
    <citation type="submission" date="2014-11" db="EMBL/GenBank/DDBJ databases">
        <authorList>
            <person name="Amaro Gonzalez C."/>
        </authorList>
    </citation>
    <scope>NUCLEOTIDE SEQUENCE</scope>
</reference>
<sequence length="53" mass="5998">MASNRQQSPTKLHFHQSFQAFVNSYKSSDLKHYSSISNKTGTPPGTLYIRPVN</sequence>
<dbReference type="AlphaFoldDB" id="A0A0E9QTW4"/>
<name>A0A0E9QTW4_ANGAN</name>
<dbReference type="EMBL" id="GBXM01088705">
    <property type="protein sequence ID" value="JAH19872.1"/>
    <property type="molecule type" value="Transcribed_RNA"/>
</dbReference>
<accession>A0A0E9QTW4</accession>
<feature type="region of interest" description="Disordered" evidence="1">
    <location>
        <begin position="34"/>
        <end position="53"/>
    </location>
</feature>
<feature type="compositionally biased region" description="Polar residues" evidence="1">
    <location>
        <begin position="34"/>
        <end position="43"/>
    </location>
</feature>